<gene>
    <name evidence="1" type="ORF">OF897_19740</name>
</gene>
<organism evidence="1 2">
    <name type="scientific">Chryseobacterium formosus</name>
    <dbReference type="NCBI Taxonomy" id="1537363"/>
    <lineage>
        <taxon>Bacteria</taxon>
        <taxon>Pseudomonadati</taxon>
        <taxon>Bacteroidota</taxon>
        <taxon>Flavobacteriia</taxon>
        <taxon>Flavobacteriales</taxon>
        <taxon>Weeksellaceae</taxon>
        <taxon>Chryseobacterium group</taxon>
        <taxon>Chryseobacterium</taxon>
    </lineage>
</organism>
<evidence type="ECO:0000313" key="1">
    <source>
        <dbReference type="EMBL" id="MCX8526151.1"/>
    </source>
</evidence>
<comment type="caution">
    <text evidence="1">The sequence shown here is derived from an EMBL/GenBank/DDBJ whole genome shotgun (WGS) entry which is preliminary data.</text>
</comment>
<sequence length="96" mass="10662">MAKFREIIVKSLNLEASTYTNSNDEIKDILPLEIYLVPKESGEHDRYVSDANSLVSKQFAGESGAFIPLIGTEPNKPLTGDFKLNYVNFKTGSDGY</sequence>
<name>A0ABT3XWV1_9FLAO</name>
<keyword evidence="2" id="KW-1185">Reference proteome</keyword>
<protein>
    <submittedName>
        <fullName evidence="1">Uncharacterized protein</fullName>
    </submittedName>
</protein>
<dbReference type="RefSeq" id="WP_267267385.1">
    <property type="nucleotide sequence ID" value="NZ_JAOVZW010000029.1"/>
</dbReference>
<reference evidence="1" key="1">
    <citation type="submission" date="2022-10" db="EMBL/GenBank/DDBJ databases">
        <title>Chryseobacterium sp. nov., a novel bacterial species.</title>
        <authorList>
            <person name="Cao Y."/>
        </authorList>
    </citation>
    <scope>NUCLEOTIDE SEQUENCE</scope>
    <source>
        <strain evidence="1">CCTCC AB2015118</strain>
    </source>
</reference>
<evidence type="ECO:0000313" key="2">
    <source>
        <dbReference type="Proteomes" id="UP001073122"/>
    </source>
</evidence>
<dbReference type="EMBL" id="JAOVZW010000029">
    <property type="protein sequence ID" value="MCX8526151.1"/>
    <property type="molecule type" value="Genomic_DNA"/>
</dbReference>
<accession>A0ABT3XWV1</accession>
<feature type="non-terminal residue" evidence="1">
    <location>
        <position position="96"/>
    </location>
</feature>
<proteinExistence type="predicted"/>
<dbReference type="Proteomes" id="UP001073122">
    <property type="component" value="Unassembled WGS sequence"/>
</dbReference>